<keyword evidence="2" id="KW-0407">Ion channel</keyword>
<reference evidence="2" key="2">
    <citation type="journal article" date="2015" name="Gigascience">
        <title>Reconstructing a comprehensive transcriptome assembly of a white-pupal translocated strain of the pest fruit fly Bactrocera cucurbitae.</title>
        <authorList>
            <person name="Sim S.B."/>
            <person name="Calla B."/>
            <person name="Hall B."/>
            <person name="DeRego T."/>
            <person name="Geib S.M."/>
        </authorList>
    </citation>
    <scope>NUCLEOTIDE SEQUENCE</scope>
</reference>
<accession>A0A0A1XJT5</accession>
<protein>
    <submittedName>
        <fullName evidence="2">Sodium channel protein type 11 subunit alpha</fullName>
    </submittedName>
</protein>
<evidence type="ECO:0000256" key="1">
    <source>
        <dbReference type="SAM" id="SignalP"/>
    </source>
</evidence>
<reference evidence="2" key="1">
    <citation type="submission" date="2014-11" db="EMBL/GenBank/DDBJ databases">
        <authorList>
            <person name="Geib S."/>
        </authorList>
    </citation>
    <scope>NUCLEOTIDE SEQUENCE</scope>
</reference>
<keyword evidence="2" id="KW-0406">Ion transport</keyword>
<keyword evidence="1" id="KW-0732">Signal</keyword>
<name>A0A0A1XJT5_ZEUCU</name>
<evidence type="ECO:0000313" key="2">
    <source>
        <dbReference type="EMBL" id="JAD11256.1"/>
    </source>
</evidence>
<dbReference type="AlphaFoldDB" id="A0A0A1XJT5"/>
<gene>
    <name evidence="2" type="primary">Scn11a</name>
    <name evidence="2" type="ORF">g.11020</name>
</gene>
<dbReference type="EMBL" id="GBXI01003036">
    <property type="protein sequence ID" value="JAD11256.1"/>
    <property type="molecule type" value="Transcribed_RNA"/>
</dbReference>
<feature type="signal peptide" evidence="1">
    <location>
        <begin position="1"/>
        <end position="19"/>
    </location>
</feature>
<feature type="chain" id="PRO_5001983794" evidence="1">
    <location>
        <begin position="20"/>
        <end position="178"/>
    </location>
</feature>
<dbReference type="GO" id="GO:0034220">
    <property type="term" value="P:monoatomic ion transmembrane transport"/>
    <property type="evidence" value="ECO:0007669"/>
    <property type="project" value="UniProtKB-KW"/>
</dbReference>
<sequence length="178" mass="19811">MKLLLLFTISTLIVGSINAAILSEIQDITNDLDRQSLAAAAEYLRAPELPKRASNTKVENPLDAAAEYFKAPEYLPNHHKGVDRVAESLAAAAEYLRVPELPERSSRTESEDTHAVAAEYFEAPELPKLNIRNVRAKKNLAAAAEYIELRRKINAARRRMFGTTTPAPCRCYHRPGVI</sequence>
<keyword evidence="2" id="KW-0813">Transport</keyword>
<organism evidence="2">
    <name type="scientific">Zeugodacus cucurbitae</name>
    <name type="common">Melon fruit fly</name>
    <name type="synonym">Bactrocera cucurbitae</name>
    <dbReference type="NCBI Taxonomy" id="28588"/>
    <lineage>
        <taxon>Eukaryota</taxon>
        <taxon>Metazoa</taxon>
        <taxon>Ecdysozoa</taxon>
        <taxon>Arthropoda</taxon>
        <taxon>Hexapoda</taxon>
        <taxon>Insecta</taxon>
        <taxon>Pterygota</taxon>
        <taxon>Neoptera</taxon>
        <taxon>Endopterygota</taxon>
        <taxon>Diptera</taxon>
        <taxon>Brachycera</taxon>
        <taxon>Muscomorpha</taxon>
        <taxon>Tephritoidea</taxon>
        <taxon>Tephritidae</taxon>
        <taxon>Zeugodacus</taxon>
        <taxon>Zeugodacus</taxon>
    </lineage>
</organism>
<proteinExistence type="predicted"/>